<organism evidence="2 3">
    <name type="scientific">Eleginops maclovinus</name>
    <name type="common">Patagonian blennie</name>
    <name type="synonym">Eleginus maclovinus</name>
    <dbReference type="NCBI Taxonomy" id="56733"/>
    <lineage>
        <taxon>Eukaryota</taxon>
        <taxon>Metazoa</taxon>
        <taxon>Chordata</taxon>
        <taxon>Craniata</taxon>
        <taxon>Vertebrata</taxon>
        <taxon>Euteleostomi</taxon>
        <taxon>Actinopterygii</taxon>
        <taxon>Neopterygii</taxon>
        <taxon>Teleostei</taxon>
        <taxon>Neoteleostei</taxon>
        <taxon>Acanthomorphata</taxon>
        <taxon>Eupercaria</taxon>
        <taxon>Perciformes</taxon>
        <taxon>Notothenioidei</taxon>
        <taxon>Eleginopidae</taxon>
        <taxon>Eleginops</taxon>
    </lineage>
</organism>
<name>A0AAN7XWF4_ELEMC</name>
<comment type="caution">
    <text evidence="2">The sequence shown here is derived from an EMBL/GenBank/DDBJ whole genome shotgun (WGS) entry which is preliminary data.</text>
</comment>
<evidence type="ECO:0000256" key="1">
    <source>
        <dbReference type="SAM" id="MobiDB-lite"/>
    </source>
</evidence>
<evidence type="ECO:0000313" key="2">
    <source>
        <dbReference type="EMBL" id="KAK5871336.1"/>
    </source>
</evidence>
<sequence length="96" mass="10264">MTPCCPRSPQPRLVTPVSQGPAEGPMPLGLPLTPHYLPGPNVNGGSSPRTIGAGKRGKEMSQGSLTTKVRPPDLQGWSHWASLCKHRVSKQKQTLC</sequence>
<accession>A0AAN7XWF4</accession>
<gene>
    <name evidence="2" type="ORF">PBY51_004221</name>
</gene>
<protein>
    <submittedName>
        <fullName evidence="2">Uncharacterized protein</fullName>
    </submittedName>
</protein>
<feature type="region of interest" description="Disordered" evidence="1">
    <location>
        <begin position="1"/>
        <end position="72"/>
    </location>
</feature>
<reference evidence="2 3" key="2">
    <citation type="journal article" date="2023" name="Mol. Biol. Evol.">
        <title>Genomics of Secondarily Temperate Adaptation in the Only Non-Antarctic Icefish.</title>
        <authorList>
            <person name="Rivera-Colon A.G."/>
            <person name="Rayamajhi N."/>
            <person name="Minhas B.F."/>
            <person name="Madrigal G."/>
            <person name="Bilyk K.T."/>
            <person name="Yoon V."/>
            <person name="Hune M."/>
            <person name="Gregory S."/>
            <person name="Cheng C.H.C."/>
            <person name="Catchen J.M."/>
        </authorList>
    </citation>
    <scope>NUCLEOTIDE SEQUENCE [LARGE SCALE GENOMIC DNA]</scope>
    <source>
        <strain evidence="2">JMC-PN-2008</strain>
    </source>
</reference>
<keyword evidence="3" id="KW-1185">Reference proteome</keyword>
<dbReference type="Proteomes" id="UP001346869">
    <property type="component" value="Unassembled WGS sequence"/>
</dbReference>
<reference evidence="2 3" key="1">
    <citation type="journal article" date="2023" name="Genes (Basel)">
        <title>Chromosome-Level Genome Assembly and Circadian Gene Repertoire of the Patagonia Blennie Eleginops maclovinus-The Closest Ancestral Proxy of Antarctic Cryonotothenioids.</title>
        <authorList>
            <person name="Cheng C.C."/>
            <person name="Rivera-Colon A.G."/>
            <person name="Minhas B.F."/>
            <person name="Wilson L."/>
            <person name="Rayamajhi N."/>
            <person name="Vargas-Chacoff L."/>
            <person name="Catchen J.M."/>
        </authorList>
    </citation>
    <scope>NUCLEOTIDE SEQUENCE [LARGE SCALE GENOMIC DNA]</scope>
    <source>
        <strain evidence="2">JMC-PN-2008</strain>
    </source>
</reference>
<proteinExistence type="predicted"/>
<dbReference type="EMBL" id="JAUZQC010000005">
    <property type="protein sequence ID" value="KAK5871336.1"/>
    <property type="molecule type" value="Genomic_DNA"/>
</dbReference>
<dbReference type="AlphaFoldDB" id="A0AAN7XWF4"/>
<evidence type="ECO:0000313" key="3">
    <source>
        <dbReference type="Proteomes" id="UP001346869"/>
    </source>
</evidence>